<feature type="transmembrane region" description="Helical" evidence="1">
    <location>
        <begin position="267"/>
        <end position="287"/>
    </location>
</feature>
<organism evidence="3 4">
    <name type="scientific">Agromyces larvae</name>
    <dbReference type="NCBI Taxonomy" id="2929802"/>
    <lineage>
        <taxon>Bacteria</taxon>
        <taxon>Bacillati</taxon>
        <taxon>Actinomycetota</taxon>
        <taxon>Actinomycetes</taxon>
        <taxon>Micrococcales</taxon>
        <taxon>Microbacteriaceae</taxon>
        <taxon>Agromyces</taxon>
    </lineage>
</organism>
<evidence type="ECO:0008006" key="5">
    <source>
        <dbReference type="Google" id="ProtNLM"/>
    </source>
</evidence>
<feature type="chain" id="PRO_5046014424" description="LPXTG cell wall anchor domain-containing protein" evidence="2">
    <location>
        <begin position="33"/>
        <end position="296"/>
    </location>
</feature>
<gene>
    <name evidence="3" type="ORF">MTO99_15440</name>
</gene>
<evidence type="ECO:0000256" key="2">
    <source>
        <dbReference type="SAM" id="SignalP"/>
    </source>
</evidence>
<proteinExistence type="predicted"/>
<evidence type="ECO:0000313" key="3">
    <source>
        <dbReference type="EMBL" id="UOE43552.1"/>
    </source>
</evidence>
<keyword evidence="2" id="KW-0732">Signal</keyword>
<dbReference type="EMBL" id="CP094528">
    <property type="protein sequence ID" value="UOE43552.1"/>
    <property type="molecule type" value="Genomic_DNA"/>
</dbReference>
<evidence type="ECO:0000313" key="4">
    <source>
        <dbReference type="Proteomes" id="UP000832097"/>
    </source>
</evidence>
<keyword evidence="4" id="KW-1185">Reference proteome</keyword>
<evidence type="ECO:0000256" key="1">
    <source>
        <dbReference type="SAM" id="Phobius"/>
    </source>
</evidence>
<feature type="signal peptide" evidence="2">
    <location>
        <begin position="1"/>
        <end position="32"/>
    </location>
</feature>
<keyword evidence="1" id="KW-1133">Transmembrane helix</keyword>
<keyword evidence="1" id="KW-0812">Transmembrane</keyword>
<keyword evidence="1" id="KW-0472">Membrane</keyword>
<accession>A0ABY4BWI7</accession>
<dbReference type="RefSeq" id="WP_243554635.1">
    <property type="nucleotide sequence ID" value="NZ_CP094528.1"/>
</dbReference>
<sequence length="296" mass="29326">MATSALRLRVGALAAVAGLALAGFAAASPAAAEETPAPTITLDKTSFPAGNWGAGFHVTGTGFVGTGDVSISIGVSYGPQSGDGLYQTTVTPDNAGAIDVQVVPTRDAPVTSETDYPRVGVVASQQLTDTERLVSNSVALTITASDVPAPTATFAQVVSPEQLAAGLTLNYSGFGASEPIYYGFLVIRDGEPINELVGGLQQAVADASGAGALTATIPGAQVGDTLAYYVAGDTTGRSIDEETPVVAAPAAAAPTAGTGLAETGIDLGVGTAAIALLVLGAGSVILVRRRAALAQR</sequence>
<reference evidence="3 4" key="1">
    <citation type="submission" date="2022-03" db="EMBL/GenBank/DDBJ databases">
        <title>Mucilaginibacter sp. isolated from the gut of Protaetia brevitarsis seulensis larvae.</title>
        <authorList>
            <person name="Won M."/>
            <person name="Kim S.-J."/>
            <person name="Kwon S.-W."/>
        </authorList>
    </citation>
    <scope>NUCLEOTIDE SEQUENCE [LARGE SCALE GENOMIC DNA]</scope>
    <source>
        <strain evidence="3 4">CFWR-12</strain>
    </source>
</reference>
<name>A0ABY4BWI7_9MICO</name>
<protein>
    <recommendedName>
        <fullName evidence="5">LPXTG cell wall anchor domain-containing protein</fullName>
    </recommendedName>
</protein>
<dbReference type="Proteomes" id="UP000832097">
    <property type="component" value="Chromosome"/>
</dbReference>